<gene>
    <name evidence="2" type="ORF">HCA69_16270</name>
</gene>
<proteinExistence type="predicted"/>
<sequence>MVFLIALSLIIFCLAVLNVGLYRIGKREEKQSWIDFAKRAMLALALMSSSLMIVALVKVFVH</sequence>
<feature type="transmembrane region" description="Helical" evidence="1">
    <location>
        <begin position="42"/>
        <end position="61"/>
    </location>
</feature>
<keyword evidence="1" id="KW-0812">Transmembrane</keyword>
<accession>A0A7X0Y6U1</accession>
<dbReference type="RefSeq" id="WP_185528079.1">
    <property type="nucleotide sequence ID" value="NZ_JAARWN010000031.1"/>
</dbReference>
<keyword evidence="1" id="KW-0472">Membrane</keyword>
<comment type="caution">
    <text evidence="2">The sequence shown here is derived from an EMBL/GenBank/DDBJ whole genome shotgun (WGS) entry which is preliminary data.</text>
</comment>
<reference evidence="2 3" key="1">
    <citation type="submission" date="2020-03" db="EMBL/GenBank/DDBJ databases">
        <title>Soil Listeria distribution.</title>
        <authorList>
            <person name="Liao J."/>
            <person name="Wiedmann M."/>
        </authorList>
    </citation>
    <scope>NUCLEOTIDE SEQUENCE [LARGE SCALE GENOMIC DNA]</scope>
    <source>
        <strain evidence="2 3">FSL L7-0741</strain>
    </source>
</reference>
<dbReference type="EMBL" id="JAARWN010000031">
    <property type="protein sequence ID" value="MBC1937918.1"/>
    <property type="molecule type" value="Genomic_DNA"/>
</dbReference>
<evidence type="ECO:0000256" key="1">
    <source>
        <dbReference type="SAM" id="Phobius"/>
    </source>
</evidence>
<evidence type="ECO:0000313" key="2">
    <source>
        <dbReference type="EMBL" id="MBC1937918.1"/>
    </source>
</evidence>
<organism evidence="2 3">
    <name type="scientific">Listeria grandensis</name>
    <dbReference type="NCBI Taxonomy" id="1494963"/>
    <lineage>
        <taxon>Bacteria</taxon>
        <taxon>Bacillati</taxon>
        <taxon>Bacillota</taxon>
        <taxon>Bacilli</taxon>
        <taxon>Bacillales</taxon>
        <taxon>Listeriaceae</taxon>
        <taxon>Listeria</taxon>
    </lineage>
</organism>
<protein>
    <submittedName>
        <fullName evidence="2">Uncharacterized protein</fullName>
    </submittedName>
</protein>
<dbReference type="AlphaFoldDB" id="A0A7X0Y6U1"/>
<keyword evidence="1" id="KW-1133">Transmembrane helix</keyword>
<dbReference type="Proteomes" id="UP000535908">
    <property type="component" value="Unassembled WGS sequence"/>
</dbReference>
<name>A0A7X0Y6U1_9LIST</name>
<evidence type="ECO:0000313" key="3">
    <source>
        <dbReference type="Proteomes" id="UP000535908"/>
    </source>
</evidence>